<evidence type="ECO:0000256" key="1">
    <source>
        <dbReference type="SAM" id="Phobius"/>
    </source>
</evidence>
<gene>
    <name evidence="2" type="ORF">F942_00846</name>
</gene>
<evidence type="ECO:0000313" key="2">
    <source>
        <dbReference type="EMBL" id="ENV80673.1"/>
    </source>
</evidence>
<keyword evidence="1" id="KW-1133">Transmembrane helix</keyword>
<reference evidence="2 3" key="1">
    <citation type="submission" date="2013-02" db="EMBL/GenBank/DDBJ databases">
        <title>The Genome Sequence of Acinetobacter ursingii NIPH ANC_3649.</title>
        <authorList>
            <consortium name="The Broad Institute Genome Sequencing Platform"/>
            <consortium name="The Broad Institute Genome Sequencing Center for Infectious Disease"/>
            <person name="Cerqueira G."/>
            <person name="Feldgarden M."/>
            <person name="Courvalin P."/>
            <person name="Perichon B."/>
            <person name="Grillot-Courvalin C."/>
            <person name="Clermont D."/>
            <person name="Rocha E."/>
            <person name="Yoon E.-J."/>
            <person name="Nemec A."/>
            <person name="Walker B."/>
            <person name="Young S.K."/>
            <person name="Zeng Q."/>
            <person name="Gargeya S."/>
            <person name="Fitzgerald M."/>
            <person name="Haas B."/>
            <person name="Abouelleil A."/>
            <person name="Alvarado L."/>
            <person name="Arachchi H.M."/>
            <person name="Berlin A.M."/>
            <person name="Chapman S.B."/>
            <person name="Dewar J."/>
            <person name="Goldberg J."/>
            <person name="Griggs A."/>
            <person name="Gujja S."/>
            <person name="Hansen M."/>
            <person name="Howarth C."/>
            <person name="Imamovic A."/>
            <person name="Larimer J."/>
            <person name="McCowan C."/>
            <person name="Murphy C."/>
            <person name="Neiman D."/>
            <person name="Pearson M."/>
            <person name="Priest M."/>
            <person name="Roberts A."/>
            <person name="Saif S."/>
            <person name="Shea T."/>
            <person name="Sisk P."/>
            <person name="Sykes S."/>
            <person name="Wortman J."/>
            <person name="Nusbaum C."/>
            <person name="Birren B."/>
        </authorList>
    </citation>
    <scope>NUCLEOTIDE SEQUENCE [LARGE SCALE GENOMIC DNA]</scope>
    <source>
        <strain evidence="2 3">ANC 3649</strain>
    </source>
</reference>
<dbReference type="AlphaFoldDB" id="N9DJN9"/>
<keyword evidence="1" id="KW-0812">Transmembrane</keyword>
<proteinExistence type="predicted"/>
<keyword evidence="1" id="KW-0472">Membrane</keyword>
<protein>
    <submittedName>
        <fullName evidence="2">Uncharacterized protein</fullName>
    </submittedName>
</protein>
<dbReference type="HOGENOM" id="CLU_220556_0_1_6"/>
<feature type="transmembrane region" description="Helical" evidence="1">
    <location>
        <begin position="6"/>
        <end position="27"/>
    </location>
</feature>
<name>N9DJN9_9GAMM</name>
<dbReference type="Proteomes" id="UP000013276">
    <property type="component" value="Unassembled WGS sequence"/>
</dbReference>
<sequence length="35" mass="4006">MIDIPTWLFPVIAFVLAVVIGRAGTLLRDYIEHHQ</sequence>
<dbReference type="EMBL" id="APQC01000005">
    <property type="protein sequence ID" value="ENV80673.1"/>
    <property type="molecule type" value="Genomic_DNA"/>
</dbReference>
<organism evidence="2 3">
    <name type="scientific">Acinetobacter ursingii ANC 3649</name>
    <dbReference type="NCBI Taxonomy" id="1257043"/>
    <lineage>
        <taxon>Bacteria</taxon>
        <taxon>Pseudomonadati</taxon>
        <taxon>Pseudomonadota</taxon>
        <taxon>Gammaproteobacteria</taxon>
        <taxon>Moraxellales</taxon>
        <taxon>Moraxellaceae</taxon>
        <taxon>Acinetobacter</taxon>
    </lineage>
</organism>
<evidence type="ECO:0000313" key="3">
    <source>
        <dbReference type="Proteomes" id="UP000013276"/>
    </source>
</evidence>
<accession>N9DJN9</accession>
<keyword evidence="3" id="KW-1185">Reference proteome</keyword>
<comment type="caution">
    <text evidence="2">The sequence shown here is derived from an EMBL/GenBank/DDBJ whole genome shotgun (WGS) entry which is preliminary data.</text>
</comment>